<dbReference type="RefSeq" id="WP_141150324.1">
    <property type="nucleotide sequence ID" value="NZ_VHLG01000012.1"/>
</dbReference>
<evidence type="ECO:0000313" key="2">
    <source>
        <dbReference type="Proteomes" id="UP000318801"/>
    </source>
</evidence>
<evidence type="ECO:0000313" key="1">
    <source>
        <dbReference type="EMBL" id="TPW28606.1"/>
    </source>
</evidence>
<dbReference type="AlphaFoldDB" id="A0A506U5F9"/>
<dbReference type="EMBL" id="VHLG01000012">
    <property type="protein sequence ID" value="TPW28606.1"/>
    <property type="molecule type" value="Genomic_DNA"/>
</dbReference>
<accession>A0A506U5F9</accession>
<gene>
    <name evidence="1" type="ORF">FJU08_17540</name>
</gene>
<comment type="caution">
    <text evidence="1">The sequence shown here is derived from an EMBL/GenBank/DDBJ whole genome shotgun (WGS) entry which is preliminary data.</text>
</comment>
<keyword evidence="2" id="KW-1185">Reference proteome</keyword>
<organism evidence="1 2">
    <name type="scientific">Martelella alba</name>
    <dbReference type="NCBI Taxonomy" id="2590451"/>
    <lineage>
        <taxon>Bacteria</taxon>
        <taxon>Pseudomonadati</taxon>
        <taxon>Pseudomonadota</taxon>
        <taxon>Alphaproteobacteria</taxon>
        <taxon>Hyphomicrobiales</taxon>
        <taxon>Aurantimonadaceae</taxon>
        <taxon>Martelella</taxon>
    </lineage>
</organism>
<protein>
    <submittedName>
        <fullName evidence="1">Uncharacterized protein</fullName>
    </submittedName>
</protein>
<proteinExistence type="predicted"/>
<sequence length="90" mass="9240">MTFNRRSKAPSMSSFGFKGRQVDLSGGDVLLGDSVKAVVVMAAGDVSYRPAGETDGALLFSSLMSGAVLPHVPGVIFADGTTATLCTVED</sequence>
<reference evidence="1 2" key="1">
    <citation type="submission" date="2019-06" db="EMBL/GenBank/DDBJ databases">
        <authorList>
            <person name="Li M."/>
        </authorList>
    </citation>
    <scope>NUCLEOTIDE SEQUENCE [LARGE SCALE GENOMIC DNA]</scope>
    <source>
        <strain evidence="1 2">BGMRC2036</strain>
    </source>
</reference>
<dbReference type="OrthoDB" id="7916272at2"/>
<dbReference type="Proteomes" id="UP000318801">
    <property type="component" value="Unassembled WGS sequence"/>
</dbReference>
<name>A0A506U5F9_9HYPH</name>